<dbReference type="RefSeq" id="WP_189609698.1">
    <property type="nucleotide sequence ID" value="NZ_BMXR01000006.1"/>
</dbReference>
<dbReference type="Proteomes" id="UP000626148">
    <property type="component" value="Unassembled WGS sequence"/>
</dbReference>
<accession>A0A918NAK8</accession>
<reference evidence="2" key="2">
    <citation type="submission" date="2020-09" db="EMBL/GenBank/DDBJ databases">
        <authorList>
            <person name="Sun Q."/>
            <person name="Kim S."/>
        </authorList>
    </citation>
    <scope>NUCLEOTIDE SEQUENCE</scope>
    <source>
        <strain evidence="2">KCTC 22169</strain>
    </source>
</reference>
<protein>
    <recommendedName>
        <fullName evidence="4">Transglycosylase SLT domain-containing protein</fullName>
    </recommendedName>
</protein>
<dbReference type="Gene3D" id="1.10.530.10">
    <property type="match status" value="1"/>
</dbReference>
<feature type="signal peptide" evidence="1">
    <location>
        <begin position="1"/>
        <end position="21"/>
    </location>
</feature>
<keyword evidence="3" id="KW-1185">Reference proteome</keyword>
<dbReference type="AlphaFoldDB" id="A0A918NAK8"/>
<name>A0A918NAK8_9GAMM</name>
<proteinExistence type="predicted"/>
<gene>
    <name evidence="2" type="ORF">GCM10007392_28140</name>
</gene>
<comment type="caution">
    <text evidence="2">The sequence shown here is derived from an EMBL/GenBank/DDBJ whole genome shotgun (WGS) entry which is preliminary data.</text>
</comment>
<dbReference type="EMBL" id="BMXR01000006">
    <property type="protein sequence ID" value="GGX58598.1"/>
    <property type="molecule type" value="Genomic_DNA"/>
</dbReference>
<organism evidence="2 3">
    <name type="scientific">Saccharospirillum salsuginis</name>
    <dbReference type="NCBI Taxonomy" id="418750"/>
    <lineage>
        <taxon>Bacteria</taxon>
        <taxon>Pseudomonadati</taxon>
        <taxon>Pseudomonadota</taxon>
        <taxon>Gammaproteobacteria</taxon>
        <taxon>Oceanospirillales</taxon>
        <taxon>Saccharospirillaceae</taxon>
        <taxon>Saccharospirillum</taxon>
    </lineage>
</organism>
<reference evidence="2" key="1">
    <citation type="journal article" date="2014" name="Int. J. Syst. Evol. Microbiol.">
        <title>Complete genome sequence of Corynebacterium casei LMG S-19264T (=DSM 44701T), isolated from a smear-ripened cheese.</title>
        <authorList>
            <consortium name="US DOE Joint Genome Institute (JGI-PGF)"/>
            <person name="Walter F."/>
            <person name="Albersmeier A."/>
            <person name="Kalinowski J."/>
            <person name="Ruckert C."/>
        </authorList>
    </citation>
    <scope>NUCLEOTIDE SEQUENCE</scope>
    <source>
        <strain evidence="2">KCTC 22169</strain>
    </source>
</reference>
<evidence type="ECO:0008006" key="4">
    <source>
        <dbReference type="Google" id="ProtNLM"/>
    </source>
</evidence>
<evidence type="ECO:0000313" key="2">
    <source>
        <dbReference type="EMBL" id="GGX58598.1"/>
    </source>
</evidence>
<evidence type="ECO:0000256" key="1">
    <source>
        <dbReference type="SAM" id="SignalP"/>
    </source>
</evidence>
<evidence type="ECO:0000313" key="3">
    <source>
        <dbReference type="Proteomes" id="UP000626148"/>
    </source>
</evidence>
<feature type="chain" id="PRO_5038093452" description="Transglycosylase SLT domain-containing protein" evidence="1">
    <location>
        <begin position="22"/>
        <end position="363"/>
    </location>
</feature>
<keyword evidence="1" id="KW-0732">Signal</keyword>
<sequence length="363" mass="40640">MMKRVLGMLALAIGLSPAALAEDEGTDLVAPWIQVVRDTPYVFSDGFHSNLSTIREWVLLGESYCAEPDRHILFDHRGRFLTWFDNLETVAANQEKLNEVRHTLYEQDRVHRWIEGGADETGYPFALRCDHPHADIEEALARLTGARPEDRVWGTWDGMTAGSPDDPIPLIDVVLQVFEEKAQRQGYEVSNAVKRAFLGQIMIESGARKRSFSAANAVGMLQLRPEVLADCEIAEEFHLHRMAQVDCAVRLYQQNDRNLRPVFESRFGALPDEKRESLYSLLLVQAYHGGIGRMQALLGDGEVGRASRRLAEDADRFSAEDLALGLVFHNMGRIELGLSSLYYLVDVSIASDAVCAARPEVCP</sequence>